<accession>A0AAN8S126</accession>
<dbReference type="Proteomes" id="UP001372834">
    <property type="component" value="Unassembled WGS sequence"/>
</dbReference>
<proteinExistence type="predicted"/>
<organism evidence="1 2">
    <name type="scientific">Polyplax serrata</name>
    <name type="common">Common mouse louse</name>
    <dbReference type="NCBI Taxonomy" id="468196"/>
    <lineage>
        <taxon>Eukaryota</taxon>
        <taxon>Metazoa</taxon>
        <taxon>Ecdysozoa</taxon>
        <taxon>Arthropoda</taxon>
        <taxon>Hexapoda</taxon>
        <taxon>Insecta</taxon>
        <taxon>Pterygota</taxon>
        <taxon>Neoptera</taxon>
        <taxon>Paraneoptera</taxon>
        <taxon>Psocodea</taxon>
        <taxon>Troctomorpha</taxon>
        <taxon>Phthiraptera</taxon>
        <taxon>Anoplura</taxon>
        <taxon>Polyplacidae</taxon>
        <taxon>Polyplax</taxon>
    </lineage>
</organism>
<feature type="non-terminal residue" evidence="1">
    <location>
        <position position="1"/>
    </location>
</feature>
<dbReference type="AlphaFoldDB" id="A0AAN8S126"/>
<evidence type="ECO:0000313" key="2">
    <source>
        <dbReference type="Proteomes" id="UP001372834"/>
    </source>
</evidence>
<reference evidence="1 2" key="1">
    <citation type="submission" date="2023-10" db="EMBL/GenBank/DDBJ databases">
        <title>Genomes of two closely related lineages of the louse Polyplax serrata with different host specificities.</title>
        <authorList>
            <person name="Martinu J."/>
            <person name="Tarabai H."/>
            <person name="Stefka J."/>
            <person name="Hypsa V."/>
        </authorList>
    </citation>
    <scope>NUCLEOTIDE SEQUENCE [LARGE SCALE GENOMIC DNA]</scope>
    <source>
        <strain evidence="1">HR10_N</strain>
    </source>
</reference>
<evidence type="ECO:0000313" key="1">
    <source>
        <dbReference type="EMBL" id="KAK6621137.1"/>
    </source>
</evidence>
<comment type="caution">
    <text evidence="1">The sequence shown here is derived from an EMBL/GenBank/DDBJ whole genome shotgun (WGS) entry which is preliminary data.</text>
</comment>
<dbReference type="EMBL" id="JAWJWE010000039">
    <property type="protein sequence ID" value="KAK6621137.1"/>
    <property type="molecule type" value="Genomic_DNA"/>
</dbReference>
<protein>
    <submittedName>
        <fullName evidence="1">Uncharacterized protein</fullName>
    </submittedName>
</protein>
<gene>
    <name evidence="1" type="ORF">RUM43_011443</name>
</gene>
<sequence length="91" mass="9838">YGVRWANTYGETIEESNNYLTLIISNGGKIEFFCPYELSSQIRVLAIGKFHSQTHTTLSAATHAEPAGTPGTIKLVLRPTGLTTLKPSGCP</sequence>
<name>A0AAN8S126_POLSC</name>